<evidence type="ECO:0000256" key="1">
    <source>
        <dbReference type="ARBA" id="ARBA00006505"/>
    </source>
</evidence>
<dbReference type="Pfam" id="PF06384">
    <property type="entry name" value="ICAT"/>
    <property type="match status" value="1"/>
</dbReference>
<organism evidence="4 5">
    <name type="scientific">Sitophilus oryzae</name>
    <name type="common">Rice weevil</name>
    <name type="synonym">Curculio oryzae</name>
    <dbReference type="NCBI Taxonomy" id="7048"/>
    <lineage>
        <taxon>Eukaryota</taxon>
        <taxon>Metazoa</taxon>
        <taxon>Ecdysozoa</taxon>
        <taxon>Arthropoda</taxon>
        <taxon>Hexapoda</taxon>
        <taxon>Insecta</taxon>
        <taxon>Pterygota</taxon>
        <taxon>Neoptera</taxon>
        <taxon>Endopterygota</taxon>
        <taxon>Coleoptera</taxon>
        <taxon>Polyphaga</taxon>
        <taxon>Cucujiformia</taxon>
        <taxon>Curculionidae</taxon>
        <taxon>Dryophthorinae</taxon>
        <taxon>Sitophilus</taxon>
    </lineage>
</organism>
<accession>A0A6J2XJN2</accession>
<dbReference type="KEGG" id="soy:115878692"/>
<dbReference type="GO" id="GO:0008013">
    <property type="term" value="F:beta-catenin binding"/>
    <property type="evidence" value="ECO:0007669"/>
    <property type="project" value="InterPro"/>
</dbReference>
<feature type="domain" description="Beta-catenin-interacting ICAT" evidence="3">
    <location>
        <begin position="114"/>
        <end position="166"/>
    </location>
</feature>
<dbReference type="Proteomes" id="UP000504635">
    <property type="component" value="Unplaced"/>
</dbReference>
<dbReference type="InterPro" id="IPR036911">
    <property type="entry name" value="ICAT_sf"/>
</dbReference>
<evidence type="ECO:0000256" key="2">
    <source>
        <dbReference type="SAM" id="Coils"/>
    </source>
</evidence>
<sequence>MTSHGKTETEKLKQNVENQLDRLMEQLADLESYKDNLDPAEYEETKKDTIEQLKELNQSLTKLVNGDMSLIDAVGAVQLATQAAISEAFKTPEVIRLFGRKEPKLLRERLKDIENKVKLNNLCNEAANQQKVEILTALRQLNEQLSSEELQFLQKHMGNTNEFKNIEFLELKD</sequence>
<dbReference type="OrthoDB" id="10262856at2759"/>
<reference evidence="5" key="1">
    <citation type="submission" date="2025-08" db="UniProtKB">
        <authorList>
            <consortium name="RefSeq"/>
        </authorList>
    </citation>
    <scope>IDENTIFICATION</scope>
    <source>
        <tissue evidence="5">Gonads</tissue>
    </source>
</reference>
<dbReference type="InParanoid" id="A0A6J2XJN2"/>
<gene>
    <name evidence="5" type="primary">LOC115878692</name>
</gene>
<proteinExistence type="inferred from homology"/>
<dbReference type="RefSeq" id="XP_030751130.1">
    <property type="nucleotide sequence ID" value="XM_030895270.1"/>
</dbReference>
<dbReference type="InterPro" id="IPR040065">
    <property type="entry name" value="LZIC"/>
</dbReference>
<keyword evidence="4" id="KW-1185">Reference proteome</keyword>
<dbReference type="SUPFAM" id="SSF81730">
    <property type="entry name" value="beta-catenin-interacting protein ICAT"/>
    <property type="match status" value="1"/>
</dbReference>
<keyword evidence="2" id="KW-0175">Coiled coil</keyword>
<feature type="coiled-coil region" evidence="2">
    <location>
        <begin position="6"/>
        <end position="36"/>
    </location>
</feature>
<dbReference type="PANTHER" id="PTHR16505">
    <property type="entry name" value="PROTEIN LZIC"/>
    <property type="match status" value="1"/>
</dbReference>
<dbReference type="AlphaFoldDB" id="A0A6J2XJN2"/>
<evidence type="ECO:0000313" key="5">
    <source>
        <dbReference type="RefSeq" id="XP_030751130.1"/>
    </source>
</evidence>
<comment type="similarity">
    <text evidence="1">Belongs to the CTNNBIP1 family.</text>
</comment>
<name>A0A6J2XJN2_SITOR</name>
<dbReference type="PANTHER" id="PTHR16505:SF8">
    <property type="entry name" value="PROTEIN LZIC"/>
    <property type="match status" value="1"/>
</dbReference>
<dbReference type="GeneID" id="115878692"/>
<protein>
    <submittedName>
        <fullName evidence="5">Protein LZIC-like</fullName>
    </submittedName>
</protein>
<evidence type="ECO:0000313" key="4">
    <source>
        <dbReference type="Proteomes" id="UP000504635"/>
    </source>
</evidence>
<dbReference type="Gene3D" id="1.10.10.490">
    <property type="entry name" value="Beta-catenin-interacting ICAT"/>
    <property type="match status" value="1"/>
</dbReference>
<dbReference type="InterPro" id="IPR009428">
    <property type="entry name" value="ICAT_dom"/>
</dbReference>
<evidence type="ECO:0000259" key="3">
    <source>
        <dbReference type="Pfam" id="PF06384"/>
    </source>
</evidence>